<evidence type="ECO:0000313" key="1">
    <source>
        <dbReference type="EMBL" id="OCT82467.1"/>
    </source>
</evidence>
<gene>
    <name evidence="1" type="ORF">XELAEV_18024998mg</name>
</gene>
<dbReference type="OMA" id="NEATICH"/>
<evidence type="ECO:0000313" key="2">
    <source>
        <dbReference type="Proteomes" id="UP000694892"/>
    </source>
</evidence>
<proteinExistence type="predicted"/>
<sequence length="314" mass="36111">MGPTFDRTSPGCDPNGRTLIVIGCIKNVTYTLVNVHIPNEDPNLDTTNQAYQTQASRGYYKRKLANAAKLRKLFHMEGLYDIWRTLYPTAKDYTYYAPAYKEYSRINMFLTDATVLQQVTDITISPISWLDLGPVVMTIEGDTQSNRTYSWKLAPMLLIDPDFHKMIQKAIQVFFKDNDTPNITQATKWCEHKATIRGLLIQQSSRIQKQKAQVKRDLWEKLTTLTALNKKNPTGQRTSEIQDLRNQLKTIEMAKCELALRSLKLEHYYKGSRASDYLAKQVKKQRAKSSIVKLTQHGKTLYNPKDIANAFAEY</sequence>
<dbReference type="EMBL" id="CM004473">
    <property type="protein sequence ID" value="OCT82467.1"/>
    <property type="molecule type" value="Genomic_DNA"/>
</dbReference>
<dbReference type="Gene3D" id="3.60.10.10">
    <property type="entry name" value="Endonuclease/exonuclease/phosphatase"/>
    <property type="match status" value="1"/>
</dbReference>
<dbReference type="InterPro" id="IPR036691">
    <property type="entry name" value="Endo/exonu/phosph_ase_sf"/>
</dbReference>
<protein>
    <submittedName>
        <fullName evidence="1">Uncharacterized protein</fullName>
    </submittedName>
</protein>
<organism evidence="1 2">
    <name type="scientific">Xenopus laevis</name>
    <name type="common">African clawed frog</name>
    <dbReference type="NCBI Taxonomy" id="8355"/>
    <lineage>
        <taxon>Eukaryota</taxon>
        <taxon>Metazoa</taxon>
        <taxon>Chordata</taxon>
        <taxon>Craniata</taxon>
        <taxon>Vertebrata</taxon>
        <taxon>Euteleostomi</taxon>
        <taxon>Amphibia</taxon>
        <taxon>Batrachia</taxon>
        <taxon>Anura</taxon>
        <taxon>Pipoidea</taxon>
        <taxon>Pipidae</taxon>
        <taxon>Xenopodinae</taxon>
        <taxon>Xenopus</taxon>
        <taxon>Xenopus</taxon>
    </lineage>
</organism>
<reference evidence="2" key="1">
    <citation type="journal article" date="2016" name="Nature">
        <title>Genome evolution in the allotetraploid frog Xenopus laevis.</title>
        <authorList>
            <person name="Session A.M."/>
            <person name="Uno Y."/>
            <person name="Kwon T."/>
            <person name="Chapman J.A."/>
            <person name="Toyoda A."/>
            <person name="Takahashi S."/>
            <person name="Fukui A."/>
            <person name="Hikosaka A."/>
            <person name="Suzuki A."/>
            <person name="Kondo M."/>
            <person name="van Heeringen S.J."/>
            <person name="Quigley I."/>
            <person name="Heinz S."/>
            <person name="Ogino H."/>
            <person name="Ochi H."/>
            <person name="Hellsten U."/>
            <person name="Lyons J.B."/>
            <person name="Simakov O."/>
            <person name="Putnam N."/>
            <person name="Stites J."/>
            <person name="Kuroki Y."/>
            <person name="Tanaka T."/>
            <person name="Michiue T."/>
            <person name="Watanabe M."/>
            <person name="Bogdanovic O."/>
            <person name="Lister R."/>
            <person name="Georgiou G."/>
            <person name="Paranjpe S.S."/>
            <person name="van Kruijsbergen I."/>
            <person name="Shu S."/>
            <person name="Carlson J."/>
            <person name="Kinoshita T."/>
            <person name="Ohta Y."/>
            <person name="Mawaribuchi S."/>
            <person name="Jenkins J."/>
            <person name="Grimwood J."/>
            <person name="Schmutz J."/>
            <person name="Mitros T."/>
            <person name="Mozaffari S.V."/>
            <person name="Suzuki Y."/>
            <person name="Haramoto Y."/>
            <person name="Yamamoto T.S."/>
            <person name="Takagi C."/>
            <person name="Heald R."/>
            <person name="Miller K."/>
            <person name="Haudenschild C."/>
            <person name="Kitzman J."/>
            <person name="Nakayama T."/>
            <person name="Izutsu Y."/>
            <person name="Robert J."/>
            <person name="Fortriede J."/>
            <person name="Burns K."/>
            <person name="Lotay V."/>
            <person name="Karimi K."/>
            <person name="Yasuoka Y."/>
            <person name="Dichmann D.S."/>
            <person name="Flajnik M.F."/>
            <person name="Houston D.W."/>
            <person name="Shendure J."/>
            <person name="DuPasquier L."/>
            <person name="Vize P.D."/>
            <person name="Zorn A.M."/>
            <person name="Ito M."/>
            <person name="Marcotte E.M."/>
            <person name="Wallingford J.B."/>
            <person name="Ito Y."/>
            <person name="Asashima M."/>
            <person name="Ueno N."/>
            <person name="Matsuda Y."/>
            <person name="Veenstra G.J."/>
            <person name="Fujiyama A."/>
            <person name="Harland R.M."/>
            <person name="Taira M."/>
            <person name="Rokhsar D.S."/>
        </authorList>
    </citation>
    <scope>NUCLEOTIDE SEQUENCE [LARGE SCALE GENOMIC DNA]</scope>
    <source>
        <strain evidence="2">J</strain>
    </source>
</reference>
<dbReference type="SUPFAM" id="SSF56219">
    <property type="entry name" value="DNase I-like"/>
    <property type="match status" value="1"/>
</dbReference>
<name>A0A974D1A9_XENLA</name>
<dbReference type="AlphaFoldDB" id="A0A974D1A9"/>
<dbReference type="Proteomes" id="UP000694892">
    <property type="component" value="Chromosome 4S"/>
</dbReference>
<accession>A0A974D1A9</accession>